<dbReference type="GO" id="GO:0009055">
    <property type="term" value="F:electron transfer activity"/>
    <property type="evidence" value="ECO:0007669"/>
    <property type="project" value="InterPro"/>
</dbReference>
<evidence type="ECO:0000313" key="3">
    <source>
        <dbReference type="Proteomes" id="UP000242881"/>
    </source>
</evidence>
<sequence length="85" mass="9883">MRYFLVSVSLLILLFLEGCANSNDKQLKLVKQKCGVCHPVELVFNKKRDIDEWNRVIHGMKVRGLKLTEKEENEIVGYLTKNYGK</sequence>
<comment type="caution">
    <text evidence="2">The sequence shown here is derived from an EMBL/GenBank/DDBJ whole genome shotgun (WGS) entry which is preliminary data.</text>
</comment>
<dbReference type="EMBL" id="PNIN01000030">
    <property type="protein sequence ID" value="PMP71999.1"/>
    <property type="molecule type" value="Genomic_DNA"/>
</dbReference>
<protein>
    <recommendedName>
        <fullName evidence="4">Quinohemoprotein amine dehydrogenase alpha subunit haem binding domain-containing protein</fullName>
    </recommendedName>
</protein>
<feature type="signal peptide" evidence="1">
    <location>
        <begin position="1"/>
        <end position="20"/>
    </location>
</feature>
<dbReference type="Proteomes" id="UP000242881">
    <property type="component" value="Unassembled WGS sequence"/>
</dbReference>
<evidence type="ECO:0000256" key="1">
    <source>
        <dbReference type="SAM" id="SignalP"/>
    </source>
</evidence>
<dbReference type="Gene3D" id="1.10.760.10">
    <property type="entry name" value="Cytochrome c-like domain"/>
    <property type="match status" value="1"/>
</dbReference>
<accession>A0A2J6WP23</accession>
<feature type="chain" id="PRO_5014463568" description="Quinohemoprotein amine dehydrogenase alpha subunit haem binding domain-containing protein" evidence="1">
    <location>
        <begin position="21"/>
        <end position="85"/>
    </location>
</feature>
<dbReference type="SUPFAM" id="SSF46626">
    <property type="entry name" value="Cytochrome c"/>
    <property type="match status" value="1"/>
</dbReference>
<reference evidence="2 3" key="1">
    <citation type="submission" date="2018-01" db="EMBL/GenBank/DDBJ databases">
        <title>Metagenomic assembled genomes from two thermal pools in the Uzon Caldera, Kamchatka, Russia.</title>
        <authorList>
            <person name="Wilkins L."/>
            <person name="Ettinger C."/>
        </authorList>
    </citation>
    <scope>NUCLEOTIDE SEQUENCE [LARGE SCALE GENOMIC DNA]</scope>
    <source>
        <strain evidence="2">ZAV-05</strain>
    </source>
</reference>
<name>A0A2J6WP23_9BACT</name>
<evidence type="ECO:0000313" key="2">
    <source>
        <dbReference type="EMBL" id="PMP71999.1"/>
    </source>
</evidence>
<evidence type="ECO:0008006" key="4">
    <source>
        <dbReference type="Google" id="ProtNLM"/>
    </source>
</evidence>
<dbReference type="GO" id="GO:0020037">
    <property type="term" value="F:heme binding"/>
    <property type="evidence" value="ECO:0007669"/>
    <property type="project" value="InterPro"/>
</dbReference>
<dbReference type="AlphaFoldDB" id="A0A2J6WP23"/>
<keyword evidence="1" id="KW-0732">Signal</keyword>
<gene>
    <name evidence="2" type="ORF">C0187_02665</name>
</gene>
<proteinExistence type="predicted"/>
<dbReference type="InterPro" id="IPR036909">
    <property type="entry name" value="Cyt_c-like_dom_sf"/>
</dbReference>
<organism evidence="2 3">
    <name type="scientific">Calditerrivibrio nitroreducens</name>
    <dbReference type="NCBI Taxonomy" id="477976"/>
    <lineage>
        <taxon>Bacteria</taxon>
        <taxon>Pseudomonadati</taxon>
        <taxon>Deferribacterota</taxon>
        <taxon>Deferribacteres</taxon>
        <taxon>Deferribacterales</taxon>
        <taxon>Calditerrivibrionaceae</taxon>
    </lineage>
</organism>